<organism evidence="1 2">
    <name type="scientific">Roseibium polysiphoniae</name>
    <dbReference type="NCBI Taxonomy" id="2571221"/>
    <lineage>
        <taxon>Bacteria</taxon>
        <taxon>Pseudomonadati</taxon>
        <taxon>Pseudomonadota</taxon>
        <taxon>Alphaproteobacteria</taxon>
        <taxon>Hyphomicrobiales</taxon>
        <taxon>Stappiaceae</taxon>
        <taxon>Roseibium</taxon>
    </lineage>
</organism>
<reference evidence="1" key="2">
    <citation type="journal article" date="2021" name="Microorganisms">
        <title>Bacterial Dimethylsulfoniopropionate Biosynthesis in the East China Sea.</title>
        <authorList>
            <person name="Liu J."/>
            <person name="Zhang Y."/>
            <person name="Liu J."/>
            <person name="Zhong H."/>
            <person name="Williams B.T."/>
            <person name="Zheng Y."/>
            <person name="Curson A.R.J."/>
            <person name="Sun C."/>
            <person name="Sun H."/>
            <person name="Song D."/>
            <person name="Wagner Mackenzie B."/>
            <person name="Bermejo Martinez A."/>
            <person name="Todd J.D."/>
            <person name="Zhang X.H."/>
        </authorList>
    </citation>
    <scope>NUCLEOTIDE SEQUENCE</scope>
    <source>
        <strain evidence="1">AESS21</strain>
    </source>
</reference>
<gene>
    <name evidence="1" type="ORF">DYI23_14230</name>
</gene>
<proteinExistence type="predicted"/>
<dbReference type="AlphaFoldDB" id="A0A944CG60"/>
<dbReference type="EMBL" id="QTKU01000003">
    <property type="protein sequence ID" value="MBS8261378.1"/>
    <property type="molecule type" value="Genomic_DNA"/>
</dbReference>
<name>A0A944CG60_9HYPH</name>
<comment type="caution">
    <text evidence="1">The sequence shown here is derived from an EMBL/GenBank/DDBJ whole genome shotgun (WGS) entry which is preliminary data.</text>
</comment>
<accession>A0A944CG60</accession>
<dbReference type="Proteomes" id="UP000705379">
    <property type="component" value="Unassembled WGS sequence"/>
</dbReference>
<evidence type="ECO:0000313" key="2">
    <source>
        <dbReference type="Proteomes" id="UP000705379"/>
    </source>
</evidence>
<sequence>MQAEVFGGNGLLAPGAFGKGNRDARLAEKSVVVFDPHHSLNMSIIFKLKFVQVENRDWKVNFQRDHLCYREKHSRACTDVAKAPASGQWIQDVS</sequence>
<reference evidence="1" key="1">
    <citation type="submission" date="2018-08" db="EMBL/GenBank/DDBJ databases">
        <authorList>
            <person name="Jin W."/>
            <person name="Wang H."/>
            <person name="Yang Y."/>
            <person name="Li M."/>
            <person name="Liu J."/>
        </authorList>
    </citation>
    <scope>NUCLEOTIDE SEQUENCE</scope>
    <source>
        <strain evidence="1">AESS21</strain>
    </source>
</reference>
<evidence type="ECO:0000313" key="1">
    <source>
        <dbReference type="EMBL" id="MBS8261378.1"/>
    </source>
</evidence>
<protein>
    <submittedName>
        <fullName evidence="1">Uncharacterized protein</fullName>
    </submittedName>
</protein>